<name>A0A923SR30_9FIRM</name>
<evidence type="ECO:0000313" key="2">
    <source>
        <dbReference type="EMBL" id="MBC5998990.1"/>
    </source>
</evidence>
<feature type="compositionally biased region" description="Basic and acidic residues" evidence="1">
    <location>
        <begin position="20"/>
        <end position="34"/>
    </location>
</feature>
<proteinExistence type="predicted"/>
<feature type="region of interest" description="Disordered" evidence="1">
    <location>
        <begin position="20"/>
        <end position="48"/>
    </location>
</feature>
<reference evidence="2" key="1">
    <citation type="submission" date="2020-08" db="EMBL/GenBank/DDBJ databases">
        <authorList>
            <person name="Liu C."/>
            <person name="Sun Q."/>
        </authorList>
    </citation>
    <scope>NUCLEOTIDE SEQUENCE</scope>
    <source>
        <strain evidence="2">BX16</strain>
    </source>
</reference>
<sequence length="48" mass="5509">ALTFHELIIDFPQDAAEEIKADSEEPVKSEKTNEKISSSMIRDIFEQK</sequence>
<dbReference type="EMBL" id="JACRWC010000042">
    <property type="protein sequence ID" value="MBC5998990.1"/>
    <property type="molecule type" value="Genomic_DNA"/>
</dbReference>
<organism evidence="2 3">
    <name type="scientific">Lentihominibacter faecis</name>
    <dbReference type="NCBI Taxonomy" id="2764712"/>
    <lineage>
        <taxon>Bacteria</taxon>
        <taxon>Bacillati</taxon>
        <taxon>Bacillota</taxon>
        <taxon>Clostridia</taxon>
        <taxon>Peptostreptococcales</taxon>
        <taxon>Anaerovoracaceae</taxon>
        <taxon>Lentihominibacter</taxon>
    </lineage>
</organism>
<dbReference type="Proteomes" id="UP000644115">
    <property type="component" value="Unassembled WGS sequence"/>
</dbReference>
<feature type="non-terminal residue" evidence="2">
    <location>
        <position position="1"/>
    </location>
</feature>
<keyword evidence="3" id="KW-1185">Reference proteome</keyword>
<comment type="caution">
    <text evidence="2">The sequence shown here is derived from an EMBL/GenBank/DDBJ whole genome shotgun (WGS) entry which is preliminary data.</text>
</comment>
<evidence type="ECO:0000256" key="1">
    <source>
        <dbReference type="SAM" id="MobiDB-lite"/>
    </source>
</evidence>
<evidence type="ECO:0000313" key="3">
    <source>
        <dbReference type="Proteomes" id="UP000644115"/>
    </source>
</evidence>
<gene>
    <name evidence="2" type="ORF">H8876_03110</name>
</gene>
<protein>
    <submittedName>
        <fullName evidence="2">Uncharacterized protein</fullName>
    </submittedName>
</protein>
<dbReference type="AlphaFoldDB" id="A0A923SR30"/>
<accession>A0A923SR30</accession>